<name>A0AAD3HGN5_9CHLO</name>
<dbReference type="EMBL" id="BMAR01000001">
    <property type="protein sequence ID" value="GFR39680.1"/>
    <property type="molecule type" value="Genomic_DNA"/>
</dbReference>
<dbReference type="GO" id="GO:0140664">
    <property type="term" value="F:ATP-dependent DNA damage sensor activity"/>
    <property type="evidence" value="ECO:0007669"/>
    <property type="project" value="InterPro"/>
</dbReference>
<evidence type="ECO:0000313" key="1">
    <source>
        <dbReference type="EMBL" id="GFR39680.1"/>
    </source>
</evidence>
<dbReference type="GO" id="GO:0030983">
    <property type="term" value="F:mismatched DNA binding"/>
    <property type="evidence" value="ECO:0007669"/>
    <property type="project" value="InterPro"/>
</dbReference>
<organism evidence="1 2">
    <name type="scientific">Astrephomene gubernaculifera</name>
    <dbReference type="NCBI Taxonomy" id="47775"/>
    <lineage>
        <taxon>Eukaryota</taxon>
        <taxon>Viridiplantae</taxon>
        <taxon>Chlorophyta</taxon>
        <taxon>core chlorophytes</taxon>
        <taxon>Chlorophyceae</taxon>
        <taxon>CS clade</taxon>
        <taxon>Chlamydomonadales</taxon>
        <taxon>Astrephomenaceae</taxon>
        <taxon>Astrephomene</taxon>
    </lineage>
</organism>
<reference evidence="1 2" key="1">
    <citation type="journal article" date="2021" name="Sci. Rep.">
        <title>Genome sequencing of the multicellular alga Astrephomene provides insights into convergent evolution of germ-soma differentiation.</title>
        <authorList>
            <person name="Yamashita S."/>
            <person name="Yamamoto K."/>
            <person name="Matsuzaki R."/>
            <person name="Suzuki S."/>
            <person name="Yamaguchi H."/>
            <person name="Hirooka S."/>
            <person name="Minakuchi Y."/>
            <person name="Miyagishima S."/>
            <person name="Kawachi M."/>
            <person name="Toyoda A."/>
            <person name="Nozaki H."/>
        </authorList>
    </citation>
    <scope>NUCLEOTIDE SEQUENCE [LARGE SCALE GENOMIC DNA]</scope>
    <source>
        <strain evidence="1 2">NIES-4017</strain>
    </source>
</reference>
<proteinExistence type="predicted"/>
<dbReference type="InterPro" id="IPR045076">
    <property type="entry name" value="MutS"/>
</dbReference>
<dbReference type="GO" id="GO:0005524">
    <property type="term" value="F:ATP binding"/>
    <property type="evidence" value="ECO:0007669"/>
    <property type="project" value="InterPro"/>
</dbReference>
<feature type="non-terminal residue" evidence="1">
    <location>
        <position position="1"/>
    </location>
</feature>
<accession>A0AAD3HGN5</accession>
<dbReference type="Proteomes" id="UP001054857">
    <property type="component" value="Unassembled WGS sequence"/>
</dbReference>
<protein>
    <submittedName>
        <fullName evidence="1">Uncharacterized protein</fullName>
    </submittedName>
</protein>
<sequence>MRCNLHHRWPLQGRPPSLAFTHLVKRRLLFTCTHRSCNSGSGNNRNRFAPSAYTATDGVSNWTTGEEIGPAFKATLDMLEWPKLCEHVARFASTHAGKRACRTLSVPDDAAETLHLLEQTRAMTLLEYEWATPLDYGGIQSGEAEAGLARAAKGALMSSQQLRAVVSLVAGGERLRRQLIAAAREHDALRAEGPLRPLLAAAGRLVAQPQLVRAVAAAVDEDSNVQDSASEPLRQARARVKALRSRLEGLLKGHGGEVSERGGR</sequence>
<dbReference type="PANTHER" id="PTHR48466">
    <property type="entry name" value="OS10G0509000 PROTEIN-RELATED"/>
    <property type="match status" value="1"/>
</dbReference>
<keyword evidence="2" id="KW-1185">Reference proteome</keyword>
<evidence type="ECO:0000313" key="2">
    <source>
        <dbReference type="Proteomes" id="UP001054857"/>
    </source>
</evidence>
<dbReference type="PANTHER" id="PTHR48466:SF2">
    <property type="entry name" value="OS10G0509000 PROTEIN"/>
    <property type="match status" value="1"/>
</dbReference>
<dbReference type="AlphaFoldDB" id="A0AAD3HGN5"/>
<dbReference type="GO" id="GO:0006298">
    <property type="term" value="P:mismatch repair"/>
    <property type="evidence" value="ECO:0007669"/>
    <property type="project" value="InterPro"/>
</dbReference>
<gene>
    <name evidence="1" type="ORF">Agub_g152</name>
</gene>
<comment type="caution">
    <text evidence="1">The sequence shown here is derived from an EMBL/GenBank/DDBJ whole genome shotgun (WGS) entry which is preliminary data.</text>
</comment>